<dbReference type="Pfam" id="PF05036">
    <property type="entry name" value="SPOR"/>
    <property type="match status" value="1"/>
</dbReference>
<keyword evidence="2" id="KW-0472">Membrane</keyword>
<feature type="transmembrane region" description="Helical" evidence="2">
    <location>
        <begin position="12"/>
        <end position="30"/>
    </location>
</feature>
<gene>
    <name evidence="4" type="ORF">H3L94_05975</name>
</gene>
<evidence type="ECO:0000256" key="1">
    <source>
        <dbReference type="SAM" id="MobiDB-lite"/>
    </source>
</evidence>
<dbReference type="EMBL" id="CP059567">
    <property type="protein sequence ID" value="QMT39433.1"/>
    <property type="molecule type" value="Genomic_DNA"/>
</dbReference>
<feature type="domain" description="SPOR" evidence="3">
    <location>
        <begin position="178"/>
        <end position="257"/>
    </location>
</feature>
<accession>A0A7D7T4Z4</accession>
<evidence type="ECO:0000256" key="2">
    <source>
        <dbReference type="SAM" id="Phobius"/>
    </source>
</evidence>
<evidence type="ECO:0000259" key="3">
    <source>
        <dbReference type="PROSITE" id="PS51724"/>
    </source>
</evidence>
<sequence length="257" mass="27743">MQKNHGKGLTGFIFGLLLATLIIGAVLFFLNHTPSGFRQPDPPPEVVSQPEELTPRGSRVRPQVPVSAPKDGGLADPWGEVAEHDASEAATLPAVPSQAEDEPKPEAQPVPAPKPDHRGTAESKPRQPAEPKPPAREPRPDPKPTPEQILNSGSVEKAREQVRREQQGSRAESRPAEAAPSGRVVVQMGSFNNAEAADAQRAKLAMLGVNARLSRATGKDGQTVYRIQSGRLSREEAQRLTEKLRQNNIDSLTRSAE</sequence>
<protein>
    <submittedName>
        <fullName evidence="4">SPOR domain-containing protein</fullName>
    </submittedName>
</protein>
<feature type="region of interest" description="Disordered" evidence="1">
    <location>
        <begin position="38"/>
        <end position="183"/>
    </location>
</feature>
<proteinExistence type="predicted"/>
<keyword evidence="2" id="KW-1133">Transmembrane helix</keyword>
<dbReference type="RefSeq" id="WP_182121268.1">
    <property type="nucleotide sequence ID" value="NZ_CP059567.1"/>
</dbReference>
<dbReference type="Gene3D" id="3.30.70.1070">
    <property type="entry name" value="Sporulation related repeat"/>
    <property type="match status" value="1"/>
</dbReference>
<dbReference type="InterPro" id="IPR036680">
    <property type="entry name" value="SPOR-like_sf"/>
</dbReference>
<dbReference type="InterPro" id="IPR007730">
    <property type="entry name" value="SPOR-like_dom"/>
</dbReference>
<evidence type="ECO:0000313" key="4">
    <source>
        <dbReference type="EMBL" id="QMT39433.1"/>
    </source>
</evidence>
<dbReference type="KEGG" id="nsg:H3L94_05975"/>
<dbReference type="AlphaFoldDB" id="A0A7D7T4Z4"/>
<keyword evidence="2" id="KW-0812">Transmembrane</keyword>
<dbReference type="SUPFAM" id="SSF110997">
    <property type="entry name" value="Sporulation related repeat"/>
    <property type="match status" value="1"/>
</dbReference>
<dbReference type="Proteomes" id="UP000514752">
    <property type="component" value="Chromosome"/>
</dbReference>
<dbReference type="GO" id="GO:0042834">
    <property type="term" value="F:peptidoglycan binding"/>
    <property type="evidence" value="ECO:0007669"/>
    <property type="project" value="InterPro"/>
</dbReference>
<evidence type="ECO:0000313" key="5">
    <source>
        <dbReference type="Proteomes" id="UP000514752"/>
    </source>
</evidence>
<feature type="compositionally biased region" description="Basic and acidic residues" evidence="1">
    <location>
        <begin position="114"/>
        <end position="144"/>
    </location>
</feature>
<reference evidence="4 5" key="1">
    <citation type="submission" date="2020-07" db="EMBL/GenBank/DDBJ databases">
        <title>Genomic diversity of species in the Neisseriaceae family.</title>
        <authorList>
            <person name="Vincent A.T."/>
            <person name="Bernet E."/>
            <person name="Veyrier F.J."/>
        </authorList>
    </citation>
    <scope>NUCLEOTIDE SEQUENCE [LARGE SCALE GENOMIC DNA]</scope>
    <source>
        <strain evidence="4 5">DSM 22244</strain>
    </source>
</reference>
<name>A0A7D7T4Z4_9NEIS</name>
<dbReference type="PROSITE" id="PS51724">
    <property type="entry name" value="SPOR"/>
    <property type="match status" value="1"/>
</dbReference>
<organism evidence="4 5">
    <name type="scientific">Neisseria shayeganii</name>
    <dbReference type="NCBI Taxonomy" id="607712"/>
    <lineage>
        <taxon>Bacteria</taxon>
        <taxon>Pseudomonadati</taxon>
        <taxon>Pseudomonadota</taxon>
        <taxon>Betaproteobacteria</taxon>
        <taxon>Neisseriales</taxon>
        <taxon>Neisseriaceae</taxon>
        <taxon>Neisseria</taxon>
    </lineage>
</organism>
<feature type="compositionally biased region" description="Basic and acidic residues" evidence="1">
    <location>
        <begin position="156"/>
        <end position="175"/>
    </location>
</feature>